<keyword evidence="4" id="KW-0449">Lipoprotein</keyword>
<proteinExistence type="inferred from homology"/>
<dbReference type="AlphaFoldDB" id="A0A2P5SYE4"/>
<dbReference type="OrthoDB" id="5173551at2"/>
<evidence type="ECO:0000256" key="3">
    <source>
        <dbReference type="ARBA" id="ARBA00023237"/>
    </source>
</evidence>
<gene>
    <name evidence="4 6" type="primary">bamB</name>
    <name evidence="6" type="ORF">CRV11_00245</name>
</gene>
<reference evidence="6 7" key="1">
    <citation type="journal article" date="2018" name="Genome Biol. Evol.">
        <title>Cladogenesis and Genomic Streamlining in Extracellular Endosymbionts of Tropical Stink Bugs.</title>
        <authorList>
            <person name="Otero-Bravo A."/>
            <person name="Goffredi S."/>
            <person name="Sabree Z.L."/>
        </authorList>
    </citation>
    <scope>NUCLEOTIDE SEQUENCE [LARGE SCALE GENOMIC DNA]</scope>
    <source>
        <strain evidence="6 7">SoET</strain>
    </source>
</reference>
<protein>
    <recommendedName>
        <fullName evidence="4">Outer membrane protein assembly factor BamB</fullName>
    </recommendedName>
</protein>
<evidence type="ECO:0000313" key="6">
    <source>
        <dbReference type="EMBL" id="PPI87359.1"/>
    </source>
</evidence>
<comment type="subunit">
    <text evidence="4">Part of the Bam complex, which is composed of the outer membrane protein BamA, and four lipoproteins BamB, BamC, BamD and BamE.</text>
</comment>
<organism evidence="6 7">
    <name type="scientific">Candidatus Pantoea edessiphila</name>
    <dbReference type="NCBI Taxonomy" id="2044610"/>
    <lineage>
        <taxon>Bacteria</taxon>
        <taxon>Pseudomonadati</taxon>
        <taxon>Pseudomonadota</taxon>
        <taxon>Gammaproteobacteria</taxon>
        <taxon>Enterobacterales</taxon>
        <taxon>Erwiniaceae</taxon>
        <taxon>Pantoea</taxon>
    </lineage>
</organism>
<dbReference type="SMART" id="SM00564">
    <property type="entry name" value="PQQ"/>
    <property type="match status" value="7"/>
</dbReference>
<dbReference type="GO" id="GO:0051205">
    <property type="term" value="P:protein insertion into membrane"/>
    <property type="evidence" value="ECO:0007669"/>
    <property type="project" value="UniProtKB-UniRule"/>
</dbReference>
<feature type="domain" description="Pyrrolo-quinoline quinone repeat" evidence="5">
    <location>
        <begin position="75"/>
        <end position="317"/>
    </location>
</feature>
<dbReference type="InterPro" id="IPR002372">
    <property type="entry name" value="PQQ_rpt_dom"/>
</dbReference>
<dbReference type="PANTHER" id="PTHR34512">
    <property type="entry name" value="CELL SURFACE PROTEIN"/>
    <property type="match status" value="1"/>
</dbReference>
<keyword evidence="3 4" id="KW-0998">Cell outer membrane</keyword>
<evidence type="ECO:0000259" key="5">
    <source>
        <dbReference type="Pfam" id="PF13360"/>
    </source>
</evidence>
<dbReference type="InterPro" id="IPR011047">
    <property type="entry name" value="Quinoprotein_ADH-like_sf"/>
</dbReference>
<keyword evidence="1 4" id="KW-0732">Signal</keyword>
<dbReference type="SUPFAM" id="SSF50998">
    <property type="entry name" value="Quinoprotein alcohol dehydrogenase-like"/>
    <property type="match status" value="1"/>
</dbReference>
<evidence type="ECO:0000256" key="4">
    <source>
        <dbReference type="HAMAP-Rule" id="MF_00923"/>
    </source>
</evidence>
<comment type="function">
    <text evidence="4">Part of the outer membrane protein assembly complex, which is involved in assembly and insertion of beta-barrel proteins into the outer membrane.</text>
</comment>
<comment type="caution">
    <text evidence="6">The sequence shown here is derived from an EMBL/GenBank/DDBJ whole genome shotgun (WGS) entry which is preliminary data.</text>
</comment>
<dbReference type="InterPro" id="IPR017687">
    <property type="entry name" value="BamB"/>
</dbReference>
<accession>A0A2P5SYE4</accession>
<dbReference type="Pfam" id="PF13360">
    <property type="entry name" value="PQQ_2"/>
    <property type="match status" value="1"/>
</dbReference>
<name>A0A2P5SYE4_9GAMM</name>
<dbReference type="PROSITE" id="PS51257">
    <property type="entry name" value="PROKAR_LIPOPROTEIN"/>
    <property type="match status" value="1"/>
</dbReference>
<dbReference type="InterPro" id="IPR018391">
    <property type="entry name" value="PQQ_b-propeller_rpt"/>
</dbReference>
<dbReference type="RefSeq" id="WP_136131356.1">
    <property type="nucleotide sequence ID" value="NZ_PDKS01000001.1"/>
</dbReference>
<dbReference type="InterPro" id="IPR015943">
    <property type="entry name" value="WD40/YVTN_repeat-like_dom_sf"/>
</dbReference>
<dbReference type="Proteomes" id="UP000296034">
    <property type="component" value="Unassembled WGS sequence"/>
</dbReference>
<comment type="similarity">
    <text evidence="4">Belongs to the BamB family.</text>
</comment>
<sequence>MSRNYFLSILVILLISGCSILGFQDNEMRPLELPKVNNKITPKQIWDDHIGSGINIYTNLHPAYQNKLVFAANRSGIIKALDLITGEERWKVNLSTTDTLTSDSSVLLSGGITTDKDNIYIGTEKGILYSLKVADGSIAWKTQLIGEILSSPVIDNNLIFVHTSNDFLQGINKNNGKITWNFELSNNYPISIRNSAKPTIVLDNLIIGDNKGRVNSISIKHNKILWRKHIANVNSDSLIDQKIQDINITPIIVNNVIYVSSYNGNVSAIDLISGEILWQQNFSNVKKLIVNNNHIYIIDINDRLFSLSTDSGSVIWVQNNLKYRQLTSPIIYKNYLVVGDMQGYLHWINTKNGEFVAQQKLSDSGFQTDPIVADKELLIQCNSGNIYAVII</sequence>
<dbReference type="NCBIfam" id="TIGR03300">
    <property type="entry name" value="assembly_YfgL"/>
    <property type="match status" value="1"/>
</dbReference>
<dbReference type="GO" id="GO:0009279">
    <property type="term" value="C:cell outer membrane"/>
    <property type="evidence" value="ECO:0007669"/>
    <property type="project" value="UniProtKB-SubCell"/>
</dbReference>
<keyword evidence="4" id="KW-0564">Palmitate</keyword>
<dbReference type="Gene3D" id="2.130.10.10">
    <property type="entry name" value="YVTN repeat-like/Quinoprotein amine dehydrogenase"/>
    <property type="match status" value="1"/>
</dbReference>
<evidence type="ECO:0000256" key="1">
    <source>
        <dbReference type="ARBA" id="ARBA00022729"/>
    </source>
</evidence>
<evidence type="ECO:0000313" key="7">
    <source>
        <dbReference type="Proteomes" id="UP000296034"/>
    </source>
</evidence>
<dbReference type="PANTHER" id="PTHR34512:SF30">
    <property type="entry name" value="OUTER MEMBRANE PROTEIN ASSEMBLY FACTOR BAMB"/>
    <property type="match status" value="1"/>
</dbReference>
<dbReference type="EMBL" id="PDKS01000001">
    <property type="protein sequence ID" value="PPI87359.1"/>
    <property type="molecule type" value="Genomic_DNA"/>
</dbReference>
<comment type="subcellular location">
    <subcellularLocation>
        <location evidence="4">Cell outer membrane</location>
        <topology evidence="4">Lipid-anchor</topology>
    </subcellularLocation>
</comment>
<keyword evidence="2 4" id="KW-0472">Membrane</keyword>
<dbReference type="HAMAP" id="MF_00923">
    <property type="entry name" value="OM_assembly_BamB"/>
    <property type="match status" value="1"/>
</dbReference>
<dbReference type="GO" id="GO:0043165">
    <property type="term" value="P:Gram-negative-bacterium-type cell outer membrane assembly"/>
    <property type="evidence" value="ECO:0007669"/>
    <property type="project" value="UniProtKB-UniRule"/>
</dbReference>
<evidence type="ECO:0000256" key="2">
    <source>
        <dbReference type="ARBA" id="ARBA00023136"/>
    </source>
</evidence>